<feature type="region of interest" description="Disordered" evidence="1">
    <location>
        <begin position="1"/>
        <end position="25"/>
    </location>
</feature>
<dbReference type="AlphaFoldDB" id="A0A167KQP2"/>
<dbReference type="Proteomes" id="UP000076738">
    <property type="component" value="Unassembled WGS sequence"/>
</dbReference>
<protein>
    <submittedName>
        <fullName evidence="2">Uncharacterized protein</fullName>
    </submittedName>
</protein>
<organism evidence="2 3">
    <name type="scientific">Calocera viscosa (strain TUFC12733)</name>
    <dbReference type="NCBI Taxonomy" id="1330018"/>
    <lineage>
        <taxon>Eukaryota</taxon>
        <taxon>Fungi</taxon>
        <taxon>Dikarya</taxon>
        <taxon>Basidiomycota</taxon>
        <taxon>Agaricomycotina</taxon>
        <taxon>Dacrymycetes</taxon>
        <taxon>Dacrymycetales</taxon>
        <taxon>Dacrymycetaceae</taxon>
        <taxon>Calocera</taxon>
    </lineage>
</organism>
<evidence type="ECO:0000313" key="3">
    <source>
        <dbReference type="Proteomes" id="UP000076738"/>
    </source>
</evidence>
<evidence type="ECO:0000313" key="2">
    <source>
        <dbReference type="EMBL" id="KZO94898.1"/>
    </source>
</evidence>
<sequence length="170" mass="17940">MASGRATARQWAISPRLPRPCPAAAGRPPEAGYLTTQSLCTGTLPAWQTSISSAMPCRPCLPCPRRTCSPRDTRPTSTPASQKSSSSPSLRGLGLLTALHTGMYKPLVDSSFRGCSTDAPVTAGNLDAALVNASMYGATVAHAHSFLTIRNTLRKYCSTACDFCLPPIRA</sequence>
<gene>
    <name evidence="2" type="ORF">CALVIDRAFT_193038</name>
</gene>
<feature type="compositionally biased region" description="Low complexity" evidence="1">
    <location>
        <begin position="75"/>
        <end position="89"/>
    </location>
</feature>
<dbReference type="EMBL" id="KV417292">
    <property type="protein sequence ID" value="KZO94898.1"/>
    <property type="molecule type" value="Genomic_DNA"/>
</dbReference>
<feature type="region of interest" description="Disordered" evidence="1">
    <location>
        <begin position="68"/>
        <end position="91"/>
    </location>
</feature>
<keyword evidence="3" id="KW-1185">Reference proteome</keyword>
<evidence type="ECO:0000256" key="1">
    <source>
        <dbReference type="SAM" id="MobiDB-lite"/>
    </source>
</evidence>
<reference evidence="2 3" key="1">
    <citation type="journal article" date="2016" name="Mol. Biol. Evol.">
        <title>Comparative Genomics of Early-Diverging Mushroom-Forming Fungi Provides Insights into the Origins of Lignocellulose Decay Capabilities.</title>
        <authorList>
            <person name="Nagy L.G."/>
            <person name="Riley R."/>
            <person name="Tritt A."/>
            <person name="Adam C."/>
            <person name="Daum C."/>
            <person name="Floudas D."/>
            <person name="Sun H."/>
            <person name="Yadav J.S."/>
            <person name="Pangilinan J."/>
            <person name="Larsson K.H."/>
            <person name="Matsuura K."/>
            <person name="Barry K."/>
            <person name="Labutti K."/>
            <person name="Kuo R."/>
            <person name="Ohm R.A."/>
            <person name="Bhattacharya S.S."/>
            <person name="Shirouzu T."/>
            <person name="Yoshinaga Y."/>
            <person name="Martin F.M."/>
            <person name="Grigoriev I.V."/>
            <person name="Hibbett D.S."/>
        </authorList>
    </citation>
    <scope>NUCLEOTIDE SEQUENCE [LARGE SCALE GENOMIC DNA]</scope>
    <source>
        <strain evidence="2 3">TUFC12733</strain>
    </source>
</reference>
<name>A0A167KQP2_CALVF</name>
<proteinExistence type="predicted"/>
<accession>A0A167KQP2</accession>